<evidence type="ECO:0000313" key="1">
    <source>
        <dbReference type="EMBL" id="CUQ92124.1"/>
    </source>
</evidence>
<dbReference type="Proteomes" id="UP000095780">
    <property type="component" value="Unassembled WGS sequence"/>
</dbReference>
<evidence type="ECO:0000313" key="2">
    <source>
        <dbReference type="Proteomes" id="UP000095780"/>
    </source>
</evidence>
<sequence>MAYNFTGDLYKREIVEKLQKMGYDIKSVQELNKIMEKMGLLVRYANGWKTTDKGAKFFNVA</sequence>
<accession>A0A174ZXX0</accession>
<organism evidence="1 2">
    <name type="scientific">Lachnospira eligens</name>
    <dbReference type="NCBI Taxonomy" id="39485"/>
    <lineage>
        <taxon>Bacteria</taxon>
        <taxon>Bacillati</taxon>
        <taxon>Bacillota</taxon>
        <taxon>Clostridia</taxon>
        <taxon>Lachnospirales</taxon>
        <taxon>Lachnospiraceae</taxon>
        <taxon>Lachnospira</taxon>
    </lineage>
</organism>
<dbReference type="AlphaFoldDB" id="A0A174ZXX0"/>
<reference evidence="1 2" key="1">
    <citation type="submission" date="2015-09" db="EMBL/GenBank/DDBJ databases">
        <authorList>
            <consortium name="Pathogen Informatics"/>
        </authorList>
    </citation>
    <scope>NUCLEOTIDE SEQUENCE [LARGE SCALE GENOMIC DNA]</scope>
    <source>
        <strain evidence="1 2">2789STDY5834878</strain>
    </source>
</reference>
<protein>
    <submittedName>
        <fullName evidence="1">Uncharacterized protein</fullName>
    </submittedName>
</protein>
<name>A0A174ZXX0_9FIRM</name>
<proteinExistence type="predicted"/>
<dbReference type="EMBL" id="CZBV01000013">
    <property type="protein sequence ID" value="CUQ92124.1"/>
    <property type="molecule type" value="Genomic_DNA"/>
</dbReference>
<gene>
    <name evidence="1" type="ORF">ERS852492_03028</name>
</gene>
<dbReference type="RefSeq" id="WP_055288183.1">
    <property type="nucleotide sequence ID" value="NZ_CABIXW010000013.1"/>
</dbReference>